<dbReference type="InterPro" id="IPR042092">
    <property type="entry name" value="PsdUridine_s_RsuA/RluB/E/F_cat"/>
</dbReference>
<dbReference type="Gene3D" id="3.30.70.1560">
    <property type="entry name" value="Alpha-L RNA-binding motif"/>
    <property type="match status" value="1"/>
</dbReference>
<protein>
    <submittedName>
        <fullName evidence="6">RNA pseudouridylate synthase</fullName>
    </submittedName>
</protein>
<dbReference type="Pfam" id="PF01479">
    <property type="entry name" value="S4"/>
    <property type="match status" value="1"/>
</dbReference>
<evidence type="ECO:0000256" key="3">
    <source>
        <dbReference type="PROSITE-ProRule" id="PRU00182"/>
    </source>
</evidence>
<dbReference type="CDD" id="cd00165">
    <property type="entry name" value="S4"/>
    <property type="match status" value="1"/>
</dbReference>
<name>A0AAX4P890_9CHLO</name>
<evidence type="ECO:0000259" key="5">
    <source>
        <dbReference type="SMART" id="SM00363"/>
    </source>
</evidence>
<feature type="compositionally biased region" description="Polar residues" evidence="4">
    <location>
        <begin position="41"/>
        <end position="50"/>
    </location>
</feature>
<dbReference type="PANTHER" id="PTHR47683:SF2">
    <property type="entry name" value="RNA-BINDING S4 DOMAIN-CONTAINING PROTEIN"/>
    <property type="match status" value="1"/>
</dbReference>
<keyword evidence="7" id="KW-1185">Reference proteome</keyword>
<evidence type="ECO:0000256" key="2">
    <source>
        <dbReference type="ARBA" id="ARBA00023235"/>
    </source>
</evidence>
<dbReference type="PROSITE" id="PS50889">
    <property type="entry name" value="S4"/>
    <property type="match status" value="1"/>
</dbReference>
<dbReference type="InterPro" id="IPR006145">
    <property type="entry name" value="PsdUridine_synth_RsuA/RluA"/>
</dbReference>
<dbReference type="GO" id="GO:0009982">
    <property type="term" value="F:pseudouridine synthase activity"/>
    <property type="evidence" value="ECO:0007669"/>
    <property type="project" value="InterPro"/>
</dbReference>
<dbReference type="Proteomes" id="UP001472866">
    <property type="component" value="Chromosome 05"/>
</dbReference>
<dbReference type="InterPro" id="IPR050343">
    <property type="entry name" value="RsuA_PseudoU_synthase"/>
</dbReference>
<proteinExistence type="inferred from homology"/>
<dbReference type="InterPro" id="IPR002942">
    <property type="entry name" value="S4_RNA-bd"/>
</dbReference>
<comment type="similarity">
    <text evidence="1">Belongs to the pseudouridine synthase RsuA family.</text>
</comment>
<dbReference type="Gene3D" id="3.10.290.10">
    <property type="entry name" value="RNA-binding S4 domain"/>
    <property type="match status" value="1"/>
</dbReference>
<evidence type="ECO:0000256" key="4">
    <source>
        <dbReference type="SAM" id="MobiDB-lite"/>
    </source>
</evidence>
<dbReference type="Pfam" id="PF00849">
    <property type="entry name" value="PseudoU_synth_2"/>
    <property type="match status" value="1"/>
</dbReference>
<dbReference type="GO" id="GO:0006364">
    <property type="term" value="P:rRNA processing"/>
    <property type="evidence" value="ECO:0007669"/>
    <property type="project" value="UniProtKB-ARBA"/>
</dbReference>
<feature type="compositionally biased region" description="Basic and acidic residues" evidence="4">
    <location>
        <begin position="62"/>
        <end position="80"/>
    </location>
</feature>
<dbReference type="InterPro" id="IPR020103">
    <property type="entry name" value="PsdUridine_synth_cat_dom_sf"/>
</dbReference>
<dbReference type="PROSITE" id="PS01149">
    <property type="entry name" value="PSI_RSU"/>
    <property type="match status" value="1"/>
</dbReference>
<dbReference type="GO" id="GO:0001522">
    <property type="term" value="P:pseudouridine synthesis"/>
    <property type="evidence" value="ECO:0007669"/>
    <property type="project" value="InterPro"/>
</dbReference>
<dbReference type="PANTHER" id="PTHR47683">
    <property type="entry name" value="PSEUDOURIDINE SYNTHASE FAMILY PROTEIN-RELATED"/>
    <property type="match status" value="1"/>
</dbReference>
<dbReference type="InterPro" id="IPR020094">
    <property type="entry name" value="TruA/RsuA/RluB/E/F_N"/>
</dbReference>
<evidence type="ECO:0000313" key="6">
    <source>
        <dbReference type="EMBL" id="WZN61999.1"/>
    </source>
</evidence>
<accession>A0AAX4P890</accession>
<gene>
    <name evidence="6" type="ORF">HKI87_05g35350</name>
</gene>
<dbReference type="InterPro" id="IPR036986">
    <property type="entry name" value="S4_RNA-bd_sf"/>
</dbReference>
<feature type="domain" description="RNA-binding S4" evidence="5">
    <location>
        <begin position="79"/>
        <end position="141"/>
    </location>
</feature>
<evidence type="ECO:0000313" key="7">
    <source>
        <dbReference type="Proteomes" id="UP001472866"/>
    </source>
</evidence>
<dbReference type="EMBL" id="CP151505">
    <property type="protein sequence ID" value="WZN61999.1"/>
    <property type="molecule type" value="Genomic_DNA"/>
</dbReference>
<dbReference type="GO" id="GO:0003723">
    <property type="term" value="F:RNA binding"/>
    <property type="evidence" value="ECO:0007669"/>
    <property type="project" value="UniProtKB-KW"/>
</dbReference>
<keyword evidence="2" id="KW-0413">Isomerase</keyword>
<dbReference type="InterPro" id="IPR018496">
    <property type="entry name" value="PsdUridine_synth_RsuA/RluB_CS"/>
</dbReference>
<dbReference type="SUPFAM" id="SSF55174">
    <property type="entry name" value="Alpha-L RNA-binding motif"/>
    <property type="match status" value="1"/>
</dbReference>
<dbReference type="Gene3D" id="3.30.70.580">
    <property type="entry name" value="Pseudouridine synthase I, catalytic domain, N-terminal subdomain"/>
    <property type="match status" value="1"/>
</dbReference>
<evidence type="ECO:0000256" key="1">
    <source>
        <dbReference type="ARBA" id="ARBA00008348"/>
    </source>
</evidence>
<dbReference type="AlphaFoldDB" id="A0AAX4P890"/>
<organism evidence="6 7">
    <name type="scientific">Chloropicon roscoffensis</name>
    <dbReference type="NCBI Taxonomy" id="1461544"/>
    <lineage>
        <taxon>Eukaryota</taxon>
        <taxon>Viridiplantae</taxon>
        <taxon>Chlorophyta</taxon>
        <taxon>Chloropicophyceae</taxon>
        <taxon>Chloropicales</taxon>
        <taxon>Chloropicaceae</taxon>
        <taxon>Chloropicon</taxon>
    </lineage>
</organism>
<dbReference type="FunFam" id="3.10.290.10:FF:000003">
    <property type="entry name" value="Pseudouridine synthase"/>
    <property type="match status" value="1"/>
</dbReference>
<dbReference type="SUPFAM" id="SSF55120">
    <property type="entry name" value="Pseudouridine synthase"/>
    <property type="match status" value="1"/>
</dbReference>
<sequence>MLLRTSLRGGARPGGMAVSGPLRAPSLSPHYPAGRLAPRSLCSSVTAVSKRTSRGRGGGGGGEKERKGRAEHPRQEEPMRLGKALSRAGVASRRKSEDIVFQGRVAVNGKIVIKPETKVRFGKDRIELDGVSLLMPTHHVSSASRGSGGGGFTKFHFMINKPKGYMCSSEDSRGKSVLTLFSPWIENYVEKRQRDARRAAESGRGGRGESDEGGEEYLILPPRLFTVGRLDVATTGLLLVTNDGDWAQQVAHPKFGVLKEYIVTTKEKISLDHLERIARGTEVEGSLVVPKRVEGFDYRTGDRQYERKAKVVVGEGKKHEVRELVRAAGLELLALKRTKIGGLAMGPLKIGQFRGLKKRELDLVLGAGERPAKKT</sequence>
<keyword evidence="3" id="KW-0694">RNA-binding</keyword>
<reference evidence="6 7" key="1">
    <citation type="submission" date="2024-03" db="EMBL/GenBank/DDBJ databases">
        <title>Complete genome sequence of the green alga Chloropicon roscoffensis RCC1871.</title>
        <authorList>
            <person name="Lemieux C."/>
            <person name="Pombert J.-F."/>
            <person name="Otis C."/>
            <person name="Turmel M."/>
        </authorList>
    </citation>
    <scope>NUCLEOTIDE SEQUENCE [LARGE SCALE GENOMIC DNA]</scope>
    <source>
        <strain evidence="6 7">RCC1871</strain>
    </source>
</reference>
<feature type="region of interest" description="Disordered" evidence="4">
    <location>
        <begin position="1"/>
        <end position="88"/>
    </location>
</feature>
<dbReference type="SMART" id="SM00363">
    <property type="entry name" value="S4"/>
    <property type="match status" value="1"/>
</dbReference>